<dbReference type="InterPro" id="IPR049457">
    <property type="entry name" value="Emfourin"/>
</dbReference>
<dbReference type="RefSeq" id="WP_162422472.1">
    <property type="nucleotide sequence ID" value="NZ_WVIE01000006.1"/>
</dbReference>
<proteinExistence type="predicted"/>
<dbReference type="AlphaFoldDB" id="A0A8J7YYM6"/>
<protein>
    <submittedName>
        <fullName evidence="1">Uncharacterized protein</fullName>
    </submittedName>
</protein>
<keyword evidence="2" id="KW-1185">Reference proteome</keyword>
<evidence type="ECO:0000313" key="1">
    <source>
        <dbReference type="EMBL" id="NDJ16949.1"/>
    </source>
</evidence>
<reference evidence="1" key="1">
    <citation type="submission" date="2019-12" db="EMBL/GenBank/DDBJ databases">
        <title>High-Quality draft genome sequences of three cyanobacteria isolated from the limestone walls of the Old Cathedral of Coimbra.</title>
        <authorList>
            <person name="Tiago I."/>
            <person name="Soares F."/>
            <person name="Portugal A."/>
        </authorList>
    </citation>
    <scope>NUCLEOTIDE SEQUENCE</scope>
    <source>
        <strain evidence="1">A</strain>
    </source>
</reference>
<dbReference type="Proteomes" id="UP000646053">
    <property type="component" value="Unassembled WGS sequence"/>
</dbReference>
<gene>
    <name evidence="1" type="ORF">GS601_06550</name>
</gene>
<dbReference type="EMBL" id="WVIE01000006">
    <property type="protein sequence ID" value="NDJ16949.1"/>
    <property type="molecule type" value="Genomic_DNA"/>
</dbReference>
<dbReference type="Pfam" id="PF20242">
    <property type="entry name" value="Emfourin"/>
    <property type="match status" value="1"/>
</dbReference>
<name>A0A8J7YYM6_9CYAN</name>
<accession>A0A8J7YYM6</accession>
<comment type="caution">
    <text evidence="1">The sequence shown here is derived from an EMBL/GenBank/DDBJ whole genome shotgun (WGS) entry which is preliminary data.</text>
</comment>
<organism evidence="1 2">
    <name type="scientific">Myxacorys almedinensis A</name>
    <dbReference type="NCBI Taxonomy" id="2690445"/>
    <lineage>
        <taxon>Bacteria</taxon>
        <taxon>Bacillati</taxon>
        <taxon>Cyanobacteriota</taxon>
        <taxon>Cyanophyceae</taxon>
        <taxon>Leptolyngbyales</taxon>
        <taxon>Leptolyngbyaceae</taxon>
        <taxon>Myxacorys</taxon>
        <taxon>Myxacorys almedinensis</taxon>
    </lineage>
</organism>
<sequence length="98" mass="10901">MRVTFERSGGFAGLMLTTSLDTATLPPSEANQLRQFVQAANFFQLPTEMSSASQPDRFQYDIAIDDGKRHHAVRVGESSVPESLRPLIDWCMEKVRGG</sequence>
<evidence type="ECO:0000313" key="2">
    <source>
        <dbReference type="Proteomes" id="UP000646053"/>
    </source>
</evidence>